<evidence type="ECO:0000313" key="2">
    <source>
        <dbReference type="Proteomes" id="UP001454036"/>
    </source>
</evidence>
<evidence type="ECO:0000313" key="1">
    <source>
        <dbReference type="EMBL" id="GAA0154091.1"/>
    </source>
</evidence>
<organism evidence="1 2">
    <name type="scientific">Lithospermum erythrorhizon</name>
    <name type="common">Purple gromwell</name>
    <name type="synonym">Lithospermum officinale var. erythrorhizon</name>
    <dbReference type="NCBI Taxonomy" id="34254"/>
    <lineage>
        <taxon>Eukaryota</taxon>
        <taxon>Viridiplantae</taxon>
        <taxon>Streptophyta</taxon>
        <taxon>Embryophyta</taxon>
        <taxon>Tracheophyta</taxon>
        <taxon>Spermatophyta</taxon>
        <taxon>Magnoliopsida</taxon>
        <taxon>eudicotyledons</taxon>
        <taxon>Gunneridae</taxon>
        <taxon>Pentapetalae</taxon>
        <taxon>asterids</taxon>
        <taxon>lamiids</taxon>
        <taxon>Boraginales</taxon>
        <taxon>Boraginaceae</taxon>
        <taxon>Boraginoideae</taxon>
        <taxon>Lithospermeae</taxon>
        <taxon>Lithospermum</taxon>
    </lineage>
</organism>
<proteinExistence type="predicted"/>
<protein>
    <submittedName>
        <fullName evidence="1">Uncharacterized protein</fullName>
    </submittedName>
</protein>
<dbReference type="InterPro" id="IPR006912">
    <property type="entry name" value="Harbinger_derived_prot"/>
</dbReference>
<sequence>MRMSLFLRIVDSIFIQRCNSAGKLGLTPIQKYTAAVLMLAYGVPADACDEYVKIVESTTIECTRKFCKGVIDVFEEEYLRHPSAEDLQRLLEGGEDRDFLGIIGSINYRSPIFYDIESGEARFVDFTMNVRVYNLAYYLANGIYPKWSVFVQSLQLPQGNKAQLFAKQHESCRKDVERAFGVLQARFSIIRQLRNLDV</sequence>
<accession>A0AAV3PSM9</accession>
<keyword evidence="2" id="KW-1185">Reference proteome</keyword>
<name>A0AAV3PSM9_LITER</name>
<reference evidence="1 2" key="1">
    <citation type="submission" date="2024-01" db="EMBL/GenBank/DDBJ databases">
        <title>The complete chloroplast genome sequence of Lithospermum erythrorhizon: insights into the phylogenetic relationship among Boraginaceae species and the maternal lineages of purple gromwells.</title>
        <authorList>
            <person name="Okada T."/>
            <person name="Watanabe K."/>
        </authorList>
    </citation>
    <scope>NUCLEOTIDE SEQUENCE [LARGE SCALE GENOMIC DNA]</scope>
</reference>
<comment type="caution">
    <text evidence="1">The sequence shown here is derived from an EMBL/GenBank/DDBJ whole genome shotgun (WGS) entry which is preliminary data.</text>
</comment>
<dbReference type="PANTHER" id="PTHR47150:SF6">
    <property type="entry name" value="OS01G0872900 PROTEIN"/>
    <property type="match status" value="1"/>
</dbReference>
<gene>
    <name evidence="1" type="ORF">LIER_12172</name>
</gene>
<dbReference type="Proteomes" id="UP001454036">
    <property type="component" value="Unassembled WGS sequence"/>
</dbReference>
<dbReference type="PANTHER" id="PTHR47150">
    <property type="entry name" value="OS12G0169200 PROTEIN"/>
    <property type="match status" value="1"/>
</dbReference>
<dbReference type="Pfam" id="PF04827">
    <property type="entry name" value="Plant_tran"/>
    <property type="match status" value="1"/>
</dbReference>
<dbReference type="EMBL" id="BAABME010002317">
    <property type="protein sequence ID" value="GAA0154091.1"/>
    <property type="molecule type" value="Genomic_DNA"/>
</dbReference>
<dbReference type="AlphaFoldDB" id="A0AAV3PSM9"/>